<gene>
    <name evidence="2" type="ORF">CSW45_13965</name>
</gene>
<accession>A0A430QYD4</accession>
<feature type="transmembrane region" description="Helical" evidence="1">
    <location>
        <begin position="12"/>
        <end position="30"/>
    </location>
</feature>
<sequence>MTKRYKEGTLALVTYAALTWAGVSLLAWFPSGGFESTFGLALLLVGFLKGLLQAGEEVAEYAGAVVLGTNALYLTARLPGERGTLALVIVSFFFAGLLFGRVLRARRVEGEGSKAKK</sequence>
<evidence type="ECO:0000313" key="3">
    <source>
        <dbReference type="Proteomes" id="UP000286910"/>
    </source>
</evidence>
<dbReference type="EMBL" id="PELR01000402">
    <property type="protein sequence ID" value="RTH00170.1"/>
    <property type="molecule type" value="Genomic_DNA"/>
</dbReference>
<comment type="caution">
    <text evidence="2">The sequence shown here is derived from an EMBL/GenBank/DDBJ whole genome shotgun (WGS) entry which is preliminary data.</text>
</comment>
<evidence type="ECO:0000256" key="1">
    <source>
        <dbReference type="SAM" id="Phobius"/>
    </source>
</evidence>
<keyword evidence="1" id="KW-1133">Transmembrane helix</keyword>
<keyword evidence="1" id="KW-0812">Transmembrane</keyword>
<organism evidence="2 3">
    <name type="scientific">Thermus scotoductus</name>
    <dbReference type="NCBI Taxonomy" id="37636"/>
    <lineage>
        <taxon>Bacteria</taxon>
        <taxon>Thermotogati</taxon>
        <taxon>Deinococcota</taxon>
        <taxon>Deinococci</taxon>
        <taxon>Thermales</taxon>
        <taxon>Thermaceae</taxon>
        <taxon>Thermus</taxon>
    </lineage>
</organism>
<dbReference type="Proteomes" id="UP000286910">
    <property type="component" value="Unassembled WGS sequence"/>
</dbReference>
<proteinExistence type="predicted"/>
<keyword evidence="1" id="KW-0472">Membrane</keyword>
<dbReference type="AlphaFoldDB" id="A0A430QYD4"/>
<evidence type="ECO:0000313" key="2">
    <source>
        <dbReference type="EMBL" id="RTH00170.1"/>
    </source>
</evidence>
<feature type="transmembrane region" description="Helical" evidence="1">
    <location>
        <begin position="84"/>
        <end position="103"/>
    </location>
</feature>
<protein>
    <submittedName>
        <fullName evidence="2">Uncharacterized protein</fullName>
    </submittedName>
</protein>
<reference evidence="2 3" key="1">
    <citation type="journal article" date="2019" name="Extremophiles">
        <title>Biogeography of thermophiles and predominance of Thermus scotoductus in domestic water heaters.</title>
        <authorList>
            <person name="Wilpiszeski R.L."/>
            <person name="Zhang Z."/>
            <person name="House C.H."/>
        </authorList>
    </citation>
    <scope>NUCLEOTIDE SEQUENCE [LARGE SCALE GENOMIC DNA]</scope>
    <source>
        <strain evidence="2 3">32_S32</strain>
    </source>
</reference>
<name>A0A430QYD4_THESC</name>
<dbReference type="RefSeq" id="WP_126177619.1">
    <property type="nucleotide sequence ID" value="NZ_PELN01000052.1"/>
</dbReference>